<sequence>EFFNPVNAPFSSILPQLGSFSAGLNQTMNCNFSFFFGFLFSMESGKNPSIKLVSFRSLFA</sequence>
<organism evidence="1">
    <name type="scientific">Solanum chacoense</name>
    <name type="common">Chaco potato</name>
    <dbReference type="NCBI Taxonomy" id="4108"/>
    <lineage>
        <taxon>Eukaryota</taxon>
        <taxon>Viridiplantae</taxon>
        <taxon>Streptophyta</taxon>
        <taxon>Embryophyta</taxon>
        <taxon>Tracheophyta</taxon>
        <taxon>Spermatophyta</taxon>
        <taxon>Magnoliopsida</taxon>
        <taxon>eudicotyledons</taxon>
        <taxon>Gunneridae</taxon>
        <taxon>Pentapetalae</taxon>
        <taxon>asterids</taxon>
        <taxon>lamiids</taxon>
        <taxon>Solanales</taxon>
        <taxon>Solanaceae</taxon>
        <taxon>Solanoideae</taxon>
        <taxon>Solaneae</taxon>
        <taxon>Solanum</taxon>
    </lineage>
</organism>
<protein>
    <submittedName>
        <fullName evidence="1">Putative ovule protein</fullName>
    </submittedName>
</protein>
<reference evidence="1" key="1">
    <citation type="submission" date="2015-12" db="EMBL/GenBank/DDBJ databases">
        <title>Gene expression during late stages of embryo sac development: a critical building block for successful pollen-pistil interactions.</title>
        <authorList>
            <person name="Liu Y."/>
            <person name="Joly V."/>
            <person name="Sabar M."/>
            <person name="Matton D.P."/>
        </authorList>
    </citation>
    <scope>NUCLEOTIDE SEQUENCE</scope>
</reference>
<name>A0A0V0GI52_SOLCH</name>
<evidence type="ECO:0000313" key="1">
    <source>
        <dbReference type="EMBL" id="JAP07889.1"/>
    </source>
</evidence>
<accession>A0A0V0GI52</accession>
<dbReference type="AlphaFoldDB" id="A0A0V0GI52"/>
<feature type="non-terminal residue" evidence="1">
    <location>
        <position position="1"/>
    </location>
</feature>
<dbReference type="EMBL" id="GEDG01037857">
    <property type="protein sequence ID" value="JAP07889.1"/>
    <property type="molecule type" value="Transcribed_RNA"/>
</dbReference>
<proteinExistence type="predicted"/>